<proteinExistence type="inferred from homology"/>
<protein>
    <recommendedName>
        <fullName evidence="3">Trehalose 6-phosphate phosphatase</fullName>
        <ecNumber evidence="3">3.1.3.12</ecNumber>
    </recommendedName>
</protein>
<dbReference type="Gene3D" id="3.40.50.1000">
    <property type="entry name" value="HAD superfamily/HAD-like"/>
    <property type="match status" value="1"/>
</dbReference>
<dbReference type="Gene3D" id="3.30.70.1020">
    <property type="entry name" value="Trehalose-6-phosphate phosphatase related protein, domain 2"/>
    <property type="match status" value="1"/>
</dbReference>
<dbReference type="PANTHER" id="PTHR10788">
    <property type="entry name" value="TREHALOSE-6-PHOSPHATE SYNTHASE"/>
    <property type="match status" value="1"/>
</dbReference>
<reference evidence="5" key="1">
    <citation type="journal article" date="2018" name="Nat. Microbiol.">
        <title>Leveraging single-cell genomics to expand the fungal tree of life.</title>
        <authorList>
            <person name="Ahrendt S.R."/>
            <person name="Quandt C.A."/>
            <person name="Ciobanu D."/>
            <person name="Clum A."/>
            <person name="Salamov A."/>
            <person name="Andreopoulos B."/>
            <person name="Cheng J.F."/>
            <person name="Woyke T."/>
            <person name="Pelin A."/>
            <person name="Henrissat B."/>
            <person name="Reynolds N.K."/>
            <person name="Benny G.L."/>
            <person name="Smith M.E."/>
            <person name="James T.Y."/>
            <person name="Grigoriev I.V."/>
        </authorList>
    </citation>
    <scope>NUCLEOTIDE SEQUENCE [LARGE SCALE GENOMIC DNA]</scope>
    <source>
        <strain evidence="5">CSF55</strain>
    </source>
</reference>
<dbReference type="GO" id="GO:0005992">
    <property type="term" value="P:trehalose biosynthetic process"/>
    <property type="evidence" value="ECO:0007669"/>
    <property type="project" value="UniProtKB-UniPathway"/>
</dbReference>
<dbReference type="EC" id="3.1.3.12" evidence="3"/>
<dbReference type="NCBIfam" id="TIGR01484">
    <property type="entry name" value="HAD-SF-IIB"/>
    <property type="match status" value="1"/>
</dbReference>
<dbReference type="GO" id="GO:0003825">
    <property type="term" value="F:alpha,alpha-trehalose-phosphate synthase (UDP-forming) activity"/>
    <property type="evidence" value="ECO:0007669"/>
    <property type="project" value="TreeGrafter"/>
</dbReference>
<evidence type="ECO:0000256" key="3">
    <source>
        <dbReference type="RuleBase" id="RU361117"/>
    </source>
</evidence>
<evidence type="ECO:0000256" key="2">
    <source>
        <dbReference type="ARBA" id="ARBA00006330"/>
    </source>
</evidence>
<dbReference type="GO" id="GO:0004805">
    <property type="term" value="F:trehalose-phosphatase activity"/>
    <property type="evidence" value="ECO:0007669"/>
    <property type="project" value="UniProtKB-EC"/>
</dbReference>
<dbReference type="InterPro" id="IPR003337">
    <property type="entry name" value="Trehalose_PPase"/>
</dbReference>
<evidence type="ECO:0000256" key="1">
    <source>
        <dbReference type="ARBA" id="ARBA00005409"/>
    </source>
</evidence>
<comment type="similarity">
    <text evidence="2">In the C-terminal section; belongs to the trehalose phosphatase family.</text>
</comment>
<feature type="non-terminal residue" evidence="4">
    <location>
        <position position="1"/>
    </location>
</feature>
<dbReference type="Proteomes" id="UP000281549">
    <property type="component" value="Unassembled WGS sequence"/>
</dbReference>
<name>A0A4P9YKC9_ROZAC</name>
<comment type="cofactor">
    <cofactor evidence="3">
        <name>a divalent metal cation</name>
        <dbReference type="ChEBI" id="CHEBI:60240"/>
    </cofactor>
</comment>
<organism evidence="4 5">
    <name type="scientific">Rozella allomycis (strain CSF55)</name>
    <dbReference type="NCBI Taxonomy" id="988480"/>
    <lineage>
        <taxon>Eukaryota</taxon>
        <taxon>Fungi</taxon>
        <taxon>Fungi incertae sedis</taxon>
        <taxon>Cryptomycota</taxon>
        <taxon>Cryptomycota incertae sedis</taxon>
        <taxon>Rozella</taxon>
    </lineage>
</organism>
<comment type="function">
    <text evidence="3">Removes the phosphate from trehalose 6-phosphate to produce free trehalose.</text>
</comment>
<dbReference type="NCBIfam" id="TIGR00685">
    <property type="entry name" value="T6PP"/>
    <property type="match status" value="1"/>
</dbReference>
<dbReference type="GO" id="GO:0005829">
    <property type="term" value="C:cytosol"/>
    <property type="evidence" value="ECO:0007669"/>
    <property type="project" value="TreeGrafter"/>
</dbReference>
<comment type="catalytic activity">
    <reaction evidence="3">
        <text>alpha,alpha-trehalose 6-phosphate + H2O = alpha,alpha-trehalose + phosphate</text>
        <dbReference type="Rhea" id="RHEA:23420"/>
        <dbReference type="ChEBI" id="CHEBI:15377"/>
        <dbReference type="ChEBI" id="CHEBI:16551"/>
        <dbReference type="ChEBI" id="CHEBI:43474"/>
        <dbReference type="ChEBI" id="CHEBI:58429"/>
        <dbReference type="EC" id="3.1.3.12"/>
    </reaction>
</comment>
<dbReference type="Pfam" id="PF02358">
    <property type="entry name" value="Trehalose_PPase"/>
    <property type="match status" value="1"/>
</dbReference>
<gene>
    <name evidence="4" type="ORF">ROZALSC1DRAFT_13373</name>
</gene>
<dbReference type="CDD" id="cd01627">
    <property type="entry name" value="HAD_TPP"/>
    <property type="match status" value="1"/>
</dbReference>
<dbReference type="EMBL" id="ML005139">
    <property type="protein sequence ID" value="RKP19914.1"/>
    <property type="molecule type" value="Genomic_DNA"/>
</dbReference>
<dbReference type="PANTHER" id="PTHR10788:SF123">
    <property type="entry name" value="TREHALOSE-PHOSPHATASE"/>
    <property type="match status" value="1"/>
</dbReference>
<dbReference type="FunFam" id="3.30.70.1020:FF:000002">
    <property type="entry name" value="Trehalose-6-phosphate synthase 2"/>
    <property type="match status" value="1"/>
</dbReference>
<dbReference type="InterPro" id="IPR006379">
    <property type="entry name" value="HAD-SF_hydro_IIB"/>
</dbReference>
<evidence type="ECO:0000313" key="5">
    <source>
        <dbReference type="Proteomes" id="UP000281549"/>
    </source>
</evidence>
<comment type="similarity">
    <text evidence="1">In the N-terminal section; belongs to the glycosyltransferase 20 family.</text>
</comment>
<sequence>EKMVRHQQMMNHVTSNTSEFWAFKFIEELRKSNKIQDHANPTPLLDLIYLKNQFINSNKKLLLLDYDGTLTSIRKIPSAAIPSKELLDSLSILCSNESIIVFIISGRDETFLEKHLGHIPNLGLSAEHGCFIRFPNKSEWINLIDEIDLSWKNDVLPIFEYYTERTIGSFIEHKRASLTWHYRLADPNFGSWQAKECQNHLENAILSKLPVEILLGKKNLEVRPISINKGEIVKRLLAEYSDIDFIFCAGDDKTDEDMFKMLKKVENIPHPISCTIGSAKKMTQAAYHVLDSSDIINLLTDLANLSK</sequence>
<accession>A0A4P9YKC9</accession>
<keyword evidence="3" id="KW-0378">Hydrolase</keyword>
<dbReference type="InterPro" id="IPR023214">
    <property type="entry name" value="HAD_sf"/>
</dbReference>
<dbReference type="SUPFAM" id="SSF56784">
    <property type="entry name" value="HAD-like"/>
    <property type="match status" value="1"/>
</dbReference>
<dbReference type="InterPro" id="IPR036412">
    <property type="entry name" value="HAD-like_sf"/>
</dbReference>
<evidence type="ECO:0000313" key="4">
    <source>
        <dbReference type="EMBL" id="RKP19914.1"/>
    </source>
</evidence>
<dbReference type="InterPro" id="IPR001830">
    <property type="entry name" value="Glyco_trans_20"/>
</dbReference>
<dbReference type="AlphaFoldDB" id="A0A4P9YKC9"/>
<dbReference type="GO" id="GO:0005946">
    <property type="term" value="C:alpha,alpha-trehalose-phosphate synthase complex (UDP-forming)"/>
    <property type="evidence" value="ECO:0007669"/>
    <property type="project" value="TreeGrafter"/>
</dbReference>
<comment type="pathway">
    <text evidence="3">Glycan biosynthesis; trehalose biosynthesis.</text>
</comment>
<dbReference type="UniPathway" id="UPA00299"/>
<dbReference type="FunFam" id="3.40.50.1000:FF:000052">
    <property type="entry name" value="Alpha,alpha-trehalose-phosphate synthase [UDP-forming] 6"/>
    <property type="match status" value="1"/>
</dbReference>
<comment type="similarity">
    <text evidence="3">Belongs to the trehalose phosphatase family.</text>
</comment>